<dbReference type="AlphaFoldDB" id="A3LY12"/>
<dbReference type="Pfam" id="PF10615">
    <property type="entry name" value="DUF2470"/>
    <property type="match status" value="1"/>
</dbReference>
<gene>
    <name evidence="2" type="ORF">PICST_84758</name>
</gene>
<dbReference type="eggNOG" id="ENOG502RZUI">
    <property type="taxonomic scope" value="Eukaryota"/>
</dbReference>
<dbReference type="KEGG" id="pic:PICST_84758"/>
<dbReference type="EMBL" id="CP000500">
    <property type="protein sequence ID" value="ABN67555.2"/>
    <property type="molecule type" value="Genomic_DNA"/>
</dbReference>
<protein>
    <recommendedName>
        <fullName evidence="1">DUF2470 domain-containing protein</fullName>
    </recommendedName>
</protein>
<organism evidence="2 3">
    <name type="scientific">Scheffersomyces stipitis (strain ATCC 58785 / CBS 6054 / NBRC 10063 / NRRL Y-11545)</name>
    <name type="common">Yeast</name>
    <name type="synonym">Pichia stipitis</name>
    <dbReference type="NCBI Taxonomy" id="322104"/>
    <lineage>
        <taxon>Eukaryota</taxon>
        <taxon>Fungi</taxon>
        <taxon>Dikarya</taxon>
        <taxon>Ascomycota</taxon>
        <taxon>Saccharomycotina</taxon>
        <taxon>Pichiomycetes</taxon>
        <taxon>Debaryomycetaceae</taxon>
        <taxon>Scheffersomyces</taxon>
    </lineage>
</organism>
<evidence type="ECO:0000313" key="2">
    <source>
        <dbReference type="EMBL" id="ABN67555.2"/>
    </source>
</evidence>
<feature type="domain" description="DUF2470" evidence="1">
    <location>
        <begin position="2"/>
        <end position="90"/>
    </location>
</feature>
<dbReference type="PANTHER" id="PTHR37783">
    <property type="entry name" value="MEMBRANE PROTEIN, PUTATIVE (AFU_ORTHOLOGUE AFUA_1G04315)-RELATED"/>
    <property type="match status" value="1"/>
</dbReference>
<dbReference type="Proteomes" id="UP000002258">
    <property type="component" value="Chromosome 6"/>
</dbReference>
<accession>A3LY12</accession>
<dbReference type="OrthoDB" id="5553410at2759"/>
<dbReference type="FunCoup" id="A3LY12">
    <property type="interactions" value="16"/>
</dbReference>
<name>A3LY12_PICST</name>
<proteinExistence type="predicted"/>
<keyword evidence="3" id="KW-1185">Reference proteome</keyword>
<dbReference type="GeneID" id="4839827"/>
<dbReference type="InterPro" id="IPR019595">
    <property type="entry name" value="DUF2470"/>
</dbReference>
<dbReference type="Gene3D" id="3.20.180.10">
    <property type="entry name" value="PNP-oxidase-like"/>
    <property type="match status" value="1"/>
</dbReference>
<dbReference type="InterPro" id="IPR037119">
    <property type="entry name" value="Haem_oxidase_HugZ-like_sf"/>
</dbReference>
<reference evidence="2 3" key="1">
    <citation type="journal article" date="2007" name="Nat. Biotechnol.">
        <title>Genome sequence of the lignocellulose-bioconverting and xylose-fermenting yeast Pichia stipitis.</title>
        <authorList>
            <person name="Jeffries T.W."/>
            <person name="Grigoriev I.V."/>
            <person name="Grimwood J."/>
            <person name="Laplaza J.M."/>
            <person name="Aerts A."/>
            <person name="Salamov A."/>
            <person name="Schmutz J."/>
            <person name="Lindquist E."/>
            <person name="Dehal P."/>
            <person name="Shapiro H."/>
            <person name="Jin Y.S."/>
            <person name="Passoth V."/>
            <person name="Richardson P.M."/>
        </authorList>
    </citation>
    <scope>NUCLEOTIDE SEQUENCE [LARGE SCALE GENOMIC DNA]</scope>
    <source>
        <strain evidence="3">ATCC 58785 / CBS 6054 / NBRC 10063 / NRRL Y-11545</strain>
    </source>
</reference>
<dbReference type="InParanoid" id="A3LY12"/>
<dbReference type="RefSeq" id="XP_001385584.2">
    <property type="nucleotide sequence ID" value="XM_001385547.1"/>
</dbReference>
<dbReference type="PANTHER" id="PTHR37783:SF1">
    <property type="entry name" value="MEMBRANE PROTEIN, PUTATIVE (AFU_ORTHOLOGUE AFUA_1G04315)-RELATED"/>
    <property type="match status" value="1"/>
</dbReference>
<dbReference type="HOGENOM" id="CLU_081019_1_0_1"/>
<dbReference type="OMA" id="DFLIEWY"/>
<sequence length="225" mass="25212">MSDRIRGHMNADHQLALKDYLVVYGNLSLSEFDESSVLITDVTEKSITIGYVSTKTSNPESFTINWDDASEKENVTVSGFGDIKNKLIAMANFAAEKQGYSSKQIKKALGPSKFGEYVMYAAFLYLLANVYDKNLVRSVFAKDALFSGYIAPYVPALVAKVSGLIQDHAGLILSITESIHILEILLVTVPNIKKYRVPLVPSLQWIFMHFIEGFFVIKRWKTLTN</sequence>
<evidence type="ECO:0000259" key="1">
    <source>
        <dbReference type="Pfam" id="PF10615"/>
    </source>
</evidence>
<evidence type="ECO:0000313" key="3">
    <source>
        <dbReference type="Proteomes" id="UP000002258"/>
    </source>
</evidence>